<comment type="caution">
    <text evidence="1">The sequence shown here is derived from an EMBL/GenBank/DDBJ whole genome shotgun (WGS) entry which is preliminary data.</text>
</comment>
<name>A0A2N8KY12_9BURK</name>
<reference evidence="1 2" key="1">
    <citation type="submission" date="2018-01" db="EMBL/GenBank/DDBJ databases">
        <title>Draft genome sequence of Paucibacter aquatile CR182 isolated from freshwater of the Nakdong River.</title>
        <authorList>
            <person name="Choi A."/>
            <person name="Chung E.J."/>
        </authorList>
    </citation>
    <scope>NUCLEOTIDE SEQUENCE [LARGE SCALE GENOMIC DNA]</scope>
    <source>
        <strain evidence="1 2">CR182</strain>
    </source>
</reference>
<dbReference type="Gene3D" id="3.40.50.1110">
    <property type="entry name" value="SGNH hydrolase"/>
    <property type="match status" value="1"/>
</dbReference>
<dbReference type="EMBL" id="POSP01000003">
    <property type="protein sequence ID" value="PND38359.1"/>
    <property type="molecule type" value="Genomic_DNA"/>
</dbReference>
<dbReference type="InterPro" id="IPR036514">
    <property type="entry name" value="SGNH_hydro_sf"/>
</dbReference>
<protein>
    <submittedName>
        <fullName evidence="1">Esterase</fullName>
    </submittedName>
</protein>
<dbReference type="GO" id="GO:0016788">
    <property type="term" value="F:hydrolase activity, acting on ester bonds"/>
    <property type="evidence" value="ECO:0007669"/>
    <property type="project" value="UniProtKB-ARBA"/>
</dbReference>
<dbReference type="Proteomes" id="UP000235916">
    <property type="component" value="Unassembled WGS sequence"/>
</dbReference>
<evidence type="ECO:0000313" key="1">
    <source>
        <dbReference type="EMBL" id="PND38359.1"/>
    </source>
</evidence>
<organism evidence="1 2">
    <name type="scientific">Kinneretia aquatilis</name>
    <dbReference type="NCBI Taxonomy" id="2070761"/>
    <lineage>
        <taxon>Bacteria</taxon>
        <taxon>Pseudomonadati</taxon>
        <taxon>Pseudomonadota</taxon>
        <taxon>Betaproteobacteria</taxon>
        <taxon>Burkholderiales</taxon>
        <taxon>Sphaerotilaceae</taxon>
        <taxon>Roseateles</taxon>
    </lineage>
</organism>
<gene>
    <name evidence="1" type="ORF">C1O66_13035</name>
</gene>
<accession>A0A2N8KY12</accession>
<dbReference type="SUPFAM" id="SSF52266">
    <property type="entry name" value="SGNH hydrolase"/>
    <property type="match status" value="1"/>
</dbReference>
<dbReference type="AlphaFoldDB" id="A0A2N8KY12"/>
<evidence type="ECO:0000313" key="2">
    <source>
        <dbReference type="Proteomes" id="UP000235916"/>
    </source>
</evidence>
<sequence length="309" mass="31949">MLALAAAGVLSACGGGTQQIDPFVPTRIIALGDEASAITAAGKKYTINGLDATTGLLACAANPNWVQIVAGNFGLVFKECNPTNIATPTGIMYAAAGVKVADVRARLDAHFANGSFGPKDLVTVMAGTNDILELYAQYPAQSSDSLLAEARARGKLLAQQVNRIADANGRVVVAVVPDVGLTPFAVKEAAAKPGSLDRAKFLSSLTEELNLEMTINLKNDGRLIGLVKTNDDGSGGIQTMVKFASGFGFANVTSAACLDAVALTDCTTKTLVTGAAVDTWLWASDVQLSPAGHQRLGSLALVRARNNPF</sequence>
<proteinExistence type="predicted"/>
<keyword evidence="2" id="KW-1185">Reference proteome</keyword>